<proteinExistence type="predicted"/>
<dbReference type="Proteomes" id="UP000183129">
    <property type="component" value="Unassembled WGS sequence"/>
</dbReference>
<reference evidence="1 2" key="1">
    <citation type="submission" date="2016-10" db="EMBL/GenBank/DDBJ databases">
        <authorList>
            <person name="de Groot N.N."/>
        </authorList>
    </citation>
    <scope>NUCLEOTIDE SEQUENCE [LARGE SCALE GENOMIC DNA]</scope>
    <source>
        <strain evidence="1 2">ATCC 51969</strain>
    </source>
</reference>
<sequence length="51" mass="5743">MNALKYVVMITSSGKYDLVRTSIAGVFKGSNNWSKEYIWLMHVSPVPVAPR</sequence>
<accession>A0A1I2GEM4</accession>
<name>A0A1I2GEM4_9SPHI</name>
<dbReference type="STRING" id="34086.SAMN04488084_10442"/>
<dbReference type="EMBL" id="FONS01000005">
    <property type="protein sequence ID" value="SFF15081.1"/>
    <property type="molecule type" value="Genomic_DNA"/>
</dbReference>
<evidence type="ECO:0000313" key="2">
    <source>
        <dbReference type="Proteomes" id="UP000183129"/>
    </source>
</evidence>
<gene>
    <name evidence="1" type="ORF">SAMN03003324_02648</name>
</gene>
<evidence type="ECO:0000313" key="1">
    <source>
        <dbReference type="EMBL" id="SFF15081.1"/>
    </source>
</evidence>
<protein>
    <submittedName>
        <fullName evidence="1">Uncharacterized protein</fullName>
    </submittedName>
</protein>
<dbReference type="AlphaFoldDB" id="A0A1I2GEM4"/>
<organism evidence="1 2">
    <name type="scientific">Pedobacter antarcticus</name>
    <dbReference type="NCBI Taxonomy" id="34086"/>
    <lineage>
        <taxon>Bacteria</taxon>
        <taxon>Pseudomonadati</taxon>
        <taxon>Bacteroidota</taxon>
        <taxon>Sphingobacteriia</taxon>
        <taxon>Sphingobacteriales</taxon>
        <taxon>Sphingobacteriaceae</taxon>
        <taxon>Pedobacter</taxon>
    </lineage>
</organism>
<dbReference type="RefSeq" id="WP_169741367.1">
    <property type="nucleotide sequence ID" value="NZ_FNGZ01000004.1"/>
</dbReference>